<evidence type="ECO:0000256" key="2">
    <source>
        <dbReference type="ARBA" id="ARBA00005262"/>
    </source>
</evidence>
<evidence type="ECO:0000256" key="3">
    <source>
        <dbReference type="ARBA" id="ARBA00022475"/>
    </source>
</evidence>
<keyword evidence="9" id="KW-1185">Reference proteome</keyword>
<evidence type="ECO:0000313" key="9">
    <source>
        <dbReference type="Proteomes" id="UP000265715"/>
    </source>
</evidence>
<dbReference type="InterPro" id="IPR052518">
    <property type="entry name" value="CHR_Transporter"/>
</dbReference>
<evidence type="ECO:0000313" key="8">
    <source>
        <dbReference type="EMBL" id="RIH83066.1"/>
    </source>
</evidence>
<accession>A0A399EH87</accession>
<sequence length="174" mass="18233">MSEGLEVFLTFLRLGLISFGGGMANLPEMARTLIANGWVTPQQFADGFALGQFVPGPNMLAVVFYGLSAAGPVGALGALLGMFLPGAAGAVVLVHGWRWMARARWSRALRKALVPVSMGLSLSMLLVLVELGMDKPWSFAAMALATLLIYRGANILAVMLGGGVLGLSVSLLWG</sequence>
<dbReference type="InterPro" id="IPR003370">
    <property type="entry name" value="Chromate_transpt"/>
</dbReference>
<evidence type="ECO:0000256" key="5">
    <source>
        <dbReference type="ARBA" id="ARBA00022989"/>
    </source>
</evidence>
<evidence type="ECO:0000256" key="4">
    <source>
        <dbReference type="ARBA" id="ARBA00022692"/>
    </source>
</evidence>
<dbReference type="AlphaFoldDB" id="A0A399EH87"/>
<feature type="transmembrane region" description="Helical" evidence="7">
    <location>
        <begin position="73"/>
        <end position="100"/>
    </location>
</feature>
<dbReference type="GO" id="GO:0015109">
    <property type="term" value="F:chromate transmembrane transporter activity"/>
    <property type="evidence" value="ECO:0007669"/>
    <property type="project" value="InterPro"/>
</dbReference>
<dbReference type="RefSeq" id="WP_119315446.1">
    <property type="nucleotide sequence ID" value="NZ_QXDL01000101.1"/>
</dbReference>
<keyword evidence="5 7" id="KW-1133">Transmembrane helix</keyword>
<dbReference type="GO" id="GO:0005886">
    <property type="term" value="C:plasma membrane"/>
    <property type="evidence" value="ECO:0007669"/>
    <property type="project" value="UniProtKB-SubCell"/>
</dbReference>
<keyword evidence="6 7" id="KW-0472">Membrane</keyword>
<keyword evidence="3" id="KW-1003">Cell membrane</keyword>
<proteinExistence type="inferred from homology"/>
<evidence type="ECO:0000256" key="7">
    <source>
        <dbReference type="SAM" id="Phobius"/>
    </source>
</evidence>
<dbReference type="PANTHER" id="PTHR43663:SF1">
    <property type="entry name" value="CHROMATE TRANSPORTER"/>
    <property type="match status" value="1"/>
</dbReference>
<reference evidence="8 9" key="1">
    <citation type="submission" date="2018-08" db="EMBL/GenBank/DDBJ databases">
        <title>Meiothermus terrae DSM 26712 genome sequencing project.</title>
        <authorList>
            <person name="Da Costa M.S."/>
            <person name="Albuquerque L."/>
            <person name="Raposo P."/>
            <person name="Froufe H.J.C."/>
            <person name="Barroso C.S."/>
            <person name="Egas C."/>
        </authorList>
    </citation>
    <scope>NUCLEOTIDE SEQUENCE [LARGE SCALE GENOMIC DNA]</scope>
    <source>
        <strain evidence="8 9">DSM 26712</strain>
    </source>
</reference>
<comment type="similarity">
    <text evidence="2">Belongs to the chromate ion transporter (CHR) (TC 2.A.51) family.</text>
</comment>
<organism evidence="8 9">
    <name type="scientific">Calidithermus terrae</name>
    <dbReference type="NCBI Taxonomy" id="1408545"/>
    <lineage>
        <taxon>Bacteria</taxon>
        <taxon>Thermotogati</taxon>
        <taxon>Deinococcota</taxon>
        <taxon>Deinococci</taxon>
        <taxon>Thermales</taxon>
        <taxon>Thermaceae</taxon>
        <taxon>Calidithermus</taxon>
    </lineage>
</organism>
<comment type="subcellular location">
    <subcellularLocation>
        <location evidence="1">Cell membrane</location>
        <topology evidence="1">Multi-pass membrane protein</topology>
    </subcellularLocation>
</comment>
<feature type="transmembrane region" description="Helical" evidence="7">
    <location>
        <begin position="47"/>
        <end position="67"/>
    </location>
</feature>
<comment type="caution">
    <text evidence="8">The sequence shown here is derived from an EMBL/GenBank/DDBJ whole genome shotgun (WGS) entry which is preliminary data.</text>
</comment>
<dbReference type="Pfam" id="PF02417">
    <property type="entry name" value="Chromate_transp"/>
    <property type="match status" value="1"/>
</dbReference>
<feature type="transmembrane region" description="Helical" evidence="7">
    <location>
        <begin position="6"/>
        <end position="26"/>
    </location>
</feature>
<evidence type="ECO:0000256" key="1">
    <source>
        <dbReference type="ARBA" id="ARBA00004651"/>
    </source>
</evidence>
<dbReference type="OrthoDB" id="8969999at2"/>
<dbReference type="EMBL" id="QXDL01000101">
    <property type="protein sequence ID" value="RIH83066.1"/>
    <property type="molecule type" value="Genomic_DNA"/>
</dbReference>
<keyword evidence="4 7" id="KW-0812">Transmembrane</keyword>
<protein>
    <submittedName>
        <fullName evidence="8">Chromate transport protein</fullName>
    </submittedName>
</protein>
<feature type="transmembrane region" description="Helical" evidence="7">
    <location>
        <begin position="112"/>
        <end position="133"/>
    </location>
</feature>
<feature type="transmembrane region" description="Helical" evidence="7">
    <location>
        <begin position="153"/>
        <end position="173"/>
    </location>
</feature>
<evidence type="ECO:0000256" key="6">
    <source>
        <dbReference type="ARBA" id="ARBA00023136"/>
    </source>
</evidence>
<dbReference type="Proteomes" id="UP000265715">
    <property type="component" value="Unassembled WGS sequence"/>
</dbReference>
<name>A0A399EH87_9DEIN</name>
<gene>
    <name evidence="8" type="primary">chrA_2</name>
    <name evidence="8" type="ORF">Mterra_02417</name>
</gene>
<dbReference type="PANTHER" id="PTHR43663">
    <property type="entry name" value="CHROMATE TRANSPORT PROTEIN-RELATED"/>
    <property type="match status" value="1"/>
</dbReference>